<evidence type="ECO:0000313" key="2">
    <source>
        <dbReference type="EMBL" id="OAG22547.1"/>
    </source>
</evidence>
<feature type="region of interest" description="Disordered" evidence="1">
    <location>
        <begin position="1"/>
        <end position="73"/>
    </location>
</feature>
<dbReference type="EMBL" id="KV441474">
    <property type="protein sequence ID" value="OAG22547.1"/>
    <property type="molecule type" value="Genomic_DNA"/>
</dbReference>
<feature type="compositionally biased region" description="Polar residues" evidence="1">
    <location>
        <begin position="1080"/>
        <end position="1090"/>
    </location>
</feature>
<dbReference type="OMA" id="PGSIMRT"/>
<reference evidence="2 3" key="1">
    <citation type="submission" date="2016-05" db="EMBL/GenBank/DDBJ databases">
        <title>Comparative analysis of secretome profiles of manganese(II)-oxidizing ascomycete fungi.</title>
        <authorList>
            <consortium name="DOE Joint Genome Institute"/>
            <person name="Zeiner C.A."/>
            <person name="Purvine S.O."/>
            <person name="Zink E.M."/>
            <person name="Wu S."/>
            <person name="Pasa-Tolic L."/>
            <person name="Chaput D.L."/>
            <person name="Haridas S."/>
            <person name="Grigoriev I.V."/>
            <person name="Santelli C.M."/>
            <person name="Hansel C.M."/>
        </authorList>
    </citation>
    <scope>NUCLEOTIDE SEQUENCE [LARGE SCALE GENOMIC DNA]</scope>
    <source>
        <strain evidence="2 3">SRC1lrK2f</strain>
    </source>
</reference>
<dbReference type="STRING" id="5599.A0A177DSQ0"/>
<keyword evidence="3" id="KW-1185">Reference proteome</keyword>
<dbReference type="GeneID" id="29115253"/>
<evidence type="ECO:0000313" key="3">
    <source>
        <dbReference type="Proteomes" id="UP000077248"/>
    </source>
</evidence>
<dbReference type="RefSeq" id="XP_018387968.1">
    <property type="nucleotide sequence ID" value="XM_018529659.1"/>
</dbReference>
<dbReference type="Proteomes" id="UP000077248">
    <property type="component" value="Unassembled WGS sequence"/>
</dbReference>
<organism evidence="2 3">
    <name type="scientific">Alternaria alternata</name>
    <name type="common">Alternaria rot fungus</name>
    <name type="synonym">Torula alternata</name>
    <dbReference type="NCBI Taxonomy" id="5599"/>
    <lineage>
        <taxon>Eukaryota</taxon>
        <taxon>Fungi</taxon>
        <taxon>Dikarya</taxon>
        <taxon>Ascomycota</taxon>
        <taxon>Pezizomycotina</taxon>
        <taxon>Dothideomycetes</taxon>
        <taxon>Pleosporomycetidae</taxon>
        <taxon>Pleosporales</taxon>
        <taxon>Pleosporineae</taxon>
        <taxon>Pleosporaceae</taxon>
        <taxon>Alternaria</taxon>
        <taxon>Alternaria sect. Alternaria</taxon>
        <taxon>Alternaria alternata complex</taxon>
    </lineage>
</organism>
<protein>
    <submittedName>
        <fullName evidence="2">Uncharacterized protein</fullName>
    </submittedName>
</protein>
<evidence type="ECO:0000256" key="1">
    <source>
        <dbReference type="SAM" id="MobiDB-lite"/>
    </source>
</evidence>
<name>A0A177DSQ0_ALTAL</name>
<accession>A0A177DSQ0</accession>
<feature type="region of interest" description="Disordered" evidence="1">
    <location>
        <begin position="205"/>
        <end position="224"/>
    </location>
</feature>
<feature type="region of interest" description="Disordered" evidence="1">
    <location>
        <begin position="1064"/>
        <end position="1096"/>
    </location>
</feature>
<dbReference type="AlphaFoldDB" id="A0A177DSQ0"/>
<gene>
    <name evidence="2" type="ORF">CC77DRAFT_1093045</name>
</gene>
<dbReference type="VEuPathDB" id="FungiDB:CC77DRAFT_1093045"/>
<feature type="compositionally biased region" description="Basic residues" evidence="1">
    <location>
        <begin position="43"/>
        <end position="53"/>
    </location>
</feature>
<sequence>MPPRKKSKETLVEPGPDDGFSAADEPDPATRKRTVKKTEKTGPRKKPARKPRKPNPDPEQARGDLSAGTPLGPVRLLASPATTNLNAWLAVRDELVVQKPIVHTPVTHQPLISLRDLPDVPGRDFKFEVKSELLEVNWDPIDESDELLAPKRTGECRALMDKYRKTIKTWRVTVFDGALPKTEQKRLRLFPEYEQEETNIWRNGKLSAKPTTPENEKYIQRGGPLDDTICPSPADVDKVGAEACRLLNKYPDAIPDSEFPHEVGHGRCPMRSTLELMSLQAIREDFDFRRIRYVFRCASSLHYHAYYPLGIKPSTRNFGYHVPVPSFPIGYSRQPSIPISRSVFESYTKPPAPPLWWAIRALPPVYTARPVNTSVDVAVPEDLVTHTAENSADAGSILPLSKGPKTTKEVRIQGCPSVPQSTILEVIDYICWKMFGLVGSELAFKEAQVTVLRYIHSNLPAHPSVIGPYSGRKLFKADTTTRFAIIQAIQQSISGFIPPLTVGSSRSSRTVVALAAESAYRVFVRTSQILLCLQEFYVSVDELLHSKKSLLSKELYCQCVDHVQKQKTVHYCMWCLEQVPCYTMIRHTDDRLICASHLVVVAKQENSSPPPPGPEARLRKTCLKREGGTIYGSLSFQHRSAVADAVIAQLTPKGYKDIFNGDRLTPEGHDPRRHTLDATFPLWFANDEAFVHHKDNVGLTSHFLNAAKQDDIPIVLAIASDAVKTDRTDNAKISQLELAFDHCFRIRCVLPRSIKLRRELASMLGKEWWDGFYRMMKTGVYDGMNPVHNFKVDFGTREGSSWDFDSITRLKRICLEIEQSPDCNPQGLQLPRGQASRNSAPWLWNEAHMFDNLDWDYLGRLFSERFRRLDRHCDLANDHRNECSETLFLTCVILWFRYGGKDEILGLHMTVFSRHALRFSIGRALHVEPGSIMRTGWTVKYPSSLSQYNDALRTITMESWFMNRAKSNFPCTPENIVLFTDLLRDINMDSPFWEGHPAQYTDAQLQFPKIWQGRGSALGATDITDKPLDDMEEEDDEALVMGTVPVGQDEEDNEGLEEIIAGDEEGEEEDMEKMSGGGEQASTVNDSQLPGTAGVDREDERSANNAAANFLFDCQSHIPEHMRVRFNQAILILQEAAMRSIVNKASTAPTSSTAASRINLFEQFKVTIVDWFQYKSESSVTVEELVDTTLEEWQGLNSSIQIAFGRQDIVSFCQELDGKDGFRYGKDGVLIYKP</sequence>
<dbReference type="KEGG" id="aalt:CC77DRAFT_1093045"/>
<proteinExistence type="predicted"/>